<dbReference type="SUPFAM" id="SSF49695">
    <property type="entry name" value="gamma-Crystallin-like"/>
    <property type="match status" value="1"/>
</dbReference>
<sequence length="236" mass="26631">MDNLNFRLLLLITILFCLTSFSFKLTINETKVNANQFDTRSKSKLLTGIFIHLECLRMYSEISQTGYWFDICDSNEALSPYLMMTTQSICAPSNVWYRTPRYWLGYQQPYFTGSYILLGPGQCVANVRTYGIVSIGSILQCQQSTLFGYLPTLNCYYPQQPWRQFGSLAPGLPIIPVSPGATINQHAAQQLITGTVSLLDLQRNSANVTIQLFVKNRTNPFRLSGSSSTTSNSRRN</sequence>
<keyword evidence="1" id="KW-0732">Signal</keyword>
<feature type="domain" description="Interleukin-4 inducing immunoglobulin-binding" evidence="2">
    <location>
        <begin position="55"/>
        <end position="143"/>
    </location>
</feature>
<proteinExistence type="predicted"/>
<feature type="chain" id="PRO_5021395718" description="Interleukin-4 inducing immunoglobulin-binding domain-containing protein" evidence="1">
    <location>
        <begin position="25"/>
        <end position="236"/>
    </location>
</feature>
<dbReference type="Proteomes" id="UP000311919">
    <property type="component" value="Unassembled WGS sequence"/>
</dbReference>
<dbReference type="EMBL" id="SKCS01000143">
    <property type="protein sequence ID" value="TNN15780.1"/>
    <property type="molecule type" value="Genomic_DNA"/>
</dbReference>
<organism evidence="3 4">
    <name type="scientific">Schistosoma japonicum</name>
    <name type="common">Blood fluke</name>
    <dbReference type="NCBI Taxonomy" id="6182"/>
    <lineage>
        <taxon>Eukaryota</taxon>
        <taxon>Metazoa</taxon>
        <taxon>Spiralia</taxon>
        <taxon>Lophotrochozoa</taxon>
        <taxon>Platyhelminthes</taxon>
        <taxon>Trematoda</taxon>
        <taxon>Digenea</taxon>
        <taxon>Strigeidida</taxon>
        <taxon>Schistosomatoidea</taxon>
        <taxon>Schistosomatidae</taxon>
        <taxon>Schistosoma</taxon>
    </lineage>
</organism>
<protein>
    <recommendedName>
        <fullName evidence="2">Interleukin-4 inducing immunoglobulin-binding domain-containing protein</fullName>
    </recommendedName>
</protein>
<keyword evidence="4" id="KW-1185">Reference proteome</keyword>
<accession>A0A4Z2DHU3</accession>
<dbReference type="Gene3D" id="2.60.20.10">
    <property type="entry name" value="Crystallins"/>
    <property type="match status" value="1"/>
</dbReference>
<evidence type="ECO:0000313" key="4">
    <source>
        <dbReference type="Proteomes" id="UP000311919"/>
    </source>
</evidence>
<evidence type="ECO:0000259" key="2">
    <source>
        <dbReference type="Pfam" id="PF18258"/>
    </source>
</evidence>
<dbReference type="Pfam" id="PF18258">
    <property type="entry name" value="IL4_i_Ig"/>
    <property type="match status" value="1"/>
</dbReference>
<dbReference type="AlphaFoldDB" id="A0A4Z2DHU3"/>
<dbReference type="OrthoDB" id="6221393at2759"/>
<dbReference type="InterPro" id="IPR041305">
    <property type="entry name" value="IL4_i_Ig"/>
</dbReference>
<evidence type="ECO:0000313" key="3">
    <source>
        <dbReference type="EMBL" id="TNN15780.1"/>
    </source>
</evidence>
<comment type="caution">
    <text evidence="3">The sequence shown here is derived from an EMBL/GenBank/DDBJ whole genome shotgun (WGS) entry which is preliminary data.</text>
</comment>
<dbReference type="InterPro" id="IPR011024">
    <property type="entry name" value="G_crystallin-like"/>
</dbReference>
<evidence type="ECO:0000256" key="1">
    <source>
        <dbReference type="SAM" id="SignalP"/>
    </source>
</evidence>
<gene>
    <name evidence="3" type="ORF">EWB00_001146</name>
</gene>
<reference evidence="3 4" key="1">
    <citation type="submission" date="2019-03" db="EMBL/GenBank/DDBJ databases">
        <title>An improved genome assembly of the fluke Schistosoma japonicum.</title>
        <authorList>
            <person name="Hu W."/>
            <person name="Luo F."/>
            <person name="Yin M."/>
            <person name="Mo X."/>
            <person name="Sun C."/>
            <person name="Wu Q."/>
            <person name="Zhu B."/>
            <person name="Xiang M."/>
            <person name="Wang J."/>
            <person name="Wang Y."/>
            <person name="Zhang T."/>
            <person name="Xu B."/>
            <person name="Zheng H."/>
            <person name="Feng Z."/>
        </authorList>
    </citation>
    <scope>NUCLEOTIDE SEQUENCE [LARGE SCALE GENOMIC DNA]</scope>
    <source>
        <strain evidence="3">HuSjv2</strain>
        <tissue evidence="3">Worms</tissue>
    </source>
</reference>
<name>A0A4Z2DHU3_SCHJA</name>
<feature type="signal peptide" evidence="1">
    <location>
        <begin position="1"/>
        <end position="24"/>
    </location>
</feature>